<sequence length="149" mass="16126">MHVGKIVTRPVETCGVNESASALAARMRQSHVGNLVVIEYRNGEAVPVGLVTDRDLVVTVLATNQDPERVTAGEIMSRGVVVANEGDDVSVALEQMRRSGVRRLPVVDETGKLTGIVAMDDVVEYLASMLVDVSRVGRLQAIEEQRFRG</sequence>
<proteinExistence type="predicted"/>
<dbReference type="PROSITE" id="PS51371">
    <property type="entry name" value="CBS"/>
    <property type="match status" value="2"/>
</dbReference>
<dbReference type="InterPro" id="IPR046342">
    <property type="entry name" value="CBS_dom_sf"/>
</dbReference>
<evidence type="ECO:0000313" key="5">
    <source>
        <dbReference type="Proteomes" id="UP001325479"/>
    </source>
</evidence>
<organism evidence="4 5">
    <name type="scientific">Paraburkholderia kururiensis</name>
    <dbReference type="NCBI Taxonomy" id="984307"/>
    <lineage>
        <taxon>Bacteria</taxon>
        <taxon>Pseudomonadati</taxon>
        <taxon>Pseudomonadota</taxon>
        <taxon>Betaproteobacteria</taxon>
        <taxon>Burkholderiales</taxon>
        <taxon>Burkholderiaceae</taxon>
        <taxon>Paraburkholderia</taxon>
    </lineage>
</organism>
<evidence type="ECO:0000313" key="4">
    <source>
        <dbReference type="EMBL" id="WQD77559.1"/>
    </source>
</evidence>
<dbReference type="Proteomes" id="UP001325479">
    <property type="component" value="Chromosome"/>
</dbReference>
<accession>A0ABZ0WJM3</accession>
<feature type="domain" description="CBS" evidence="3">
    <location>
        <begin position="76"/>
        <end position="133"/>
    </location>
</feature>
<keyword evidence="1 2" id="KW-0129">CBS domain</keyword>
<dbReference type="InterPro" id="IPR051257">
    <property type="entry name" value="Diverse_CBS-Domain"/>
</dbReference>
<dbReference type="PANTHER" id="PTHR43080:SF2">
    <property type="entry name" value="CBS DOMAIN-CONTAINING PROTEIN"/>
    <property type="match status" value="1"/>
</dbReference>
<evidence type="ECO:0000256" key="2">
    <source>
        <dbReference type="PROSITE-ProRule" id="PRU00703"/>
    </source>
</evidence>
<dbReference type="SMART" id="SM00116">
    <property type="entry name" value="CBS"/>
    <property type="match status" value="2"/>
</dbReference>
<keyword evidence="5" id="KW-1185">Reference proteome</keyword>
<dbReference type="RefSeq" id="WP_114811520.1">
    <property type="nucleotide sequence ID" value="NZ_CP139965.1"/>
</dbReference>
<evidence type="ECO:0000256" key="1">
    <source>
        <dbReference type="ARBA" id="ARBA00023122"/>
    </source>
</evidence>
<gene>
    <name evidence="4" type="ORF">U0042_26505</name>
</gene>
<dbReference type="Gene3D" id="3.10.580.10">
    <property type="entry name" value="CBS-domain"/>
    <property type="match status" value="1"/>
</dbReference>
<protein>
    <submittedName>
        <fullName evidence="4">CBS domain-containing protein</fullName>
    </submittedName>
</protein>
<dbReference type="PANTHER" id="PTHR43080">
    <property type="entry name" value="CBS DOMAIN-CONTAINING PROTEIN CBSX3, MITOCHONDRIAL"/>
    <property type="match status" value="1"/>
</dbReference>
<name>A0ABZ0WJM3_9BURK</name>
<dbReference type="InterPro" id="IPR000644">
    <property type="entry name" value="CBS_dom"/>
</dbReference>
<feature type="domain" description="CBS" evidence="3">
    <location>
        <begin position="7"/>
        <end position="68"/>
    </location>
</feature>
<dbReference type="Pfam" id="PF00571">
    <property type="entry name" value="CBS"/>
    <property type="match status" value="2"/>
</dbReference>
<dbReference type="CDD" id="cd17775">
    <property type="entry name" value="CBS_pair_bact_arch"/>
    <property type="match status" value="1"/>
</dbReference>
<reference evidence="4 5" key="1">
    <citation type="submission" date="2023-12" db="EMBL/GenBank/DDBJ databases">
        <title>Genome sequencing and assembly of bacterial species from a model synthetic community.</title>
        <authorList>
            <person name="Hogle S.L."/>
        </authorList>
    </citation>
    <scope>NUCLEOTIDE SEQUENCE [LARGE SCALE GENOMIC DNA]</scope>
    <source>
        <strain evidence="4 5">HAMBI 2494</strain>
    </source>
</reference>
<dbReference type="EMBL" id="CP139965">
    <property type="protein sequence ID" value="WQD77559.1"/>
    <property type="molecule type" value="Genomic_DNA"/>
</dbReference>
<dbReference type="SUPFAM" id="SSF54631">
    <property type="entry name" value="CBS-domain pair"/>
    <property type="match status" value="1"/>
</dbReference>
<evidence type="ECO:0000259" key="3">
    <source>
        <dbReference type="PROSITE" id="PS51371"/>
    </source>
</evidence>